<evidence type="ECO:0000256" key="1">
    <source>
        <dbReference type="SAM" id="MobiDB-lite"/>
    </source>
</evidence>
<organism evidence="2 3">
    <name type="scientific">Streptomyces venezuelae</name>
    <dbReference type="NCBI Taxonomy" id="54571"/>
    <lineage>
        <taxon>Bacteria</taxon>
        <taxon>Bacillati</taxon>
        <taxon>Actinomycetota</taxon>
        <taxon>Actinomycetes</taxon>
        <taxon>Kitasatosporales</taxon>
        <taxon>Streptomycetaceae</taxon>
        <taxon>Streptomyces</taxon>
    </lineage>
</organism>
<feature type="region of interest" description="Disordered" evidence="1">
    <location>
        <begin position="59"/>
        <end position="86"/>
    </location>
</feature>
<dbReference type="Proteomes" id="UP000322927">
    <property type="component" value="Chromosome"/>
</dbReference>
<accession>A0A5P2BW38</accession>
<dbReference type="EMBL" id="CP029192">
    <property type="protein sequence ID" value="QES34170.1"/>
    <property type="molecule type" value="Genomic_DNA"/>
</dbReference>
<dbReference type="RefSeq" id="WP_150216257.1">
    <property type="nucleotide sequence ID" value="NZ_CP029192.1"/>
</dbReference>
<gene>
    <name evidence="2" type="ORF">DEJ48_12880</name>
</gene>
<evidence type="ECO:0000313" key="3">
    <source>
        <dbReference type="Proteomes" id="UP000322927"/>
    </source>
</evidence>
<proteinExistence type="predicted"/>
<dbReference type="OrthoDB" id="4326748at2"/>
<sequence>MGSDGPQPGPAPQDVTVCGVCGGPVGTAIRRRKVLGVFVPVWGPGPCRNTECEACVVETDEKPGAGARRSRTRHGRRRVPPGDGSK</sequence>
<feature type="compositionally biased region" description="Basic residues" evidence="1">
    <location>
        <begin position="68"/>
        <end position="79"/>
    </location>
</feature>
<dbReference type="AlphaFoldDB" id="A0A5P2BW38"/>
<reference evidence="2 3" key="1">
    <citation type="submission" date="2018-05" db="EMBL/GenBank/DDBJ databases">
        <title>Streptomyces venezuelae.</title>
        <authorList>
            <person name="Kim W."/>
            <person name="Lee N."/>
            <person name="Cho B.-K."/>
        </authorList>
    </citation>
    <scope>NUCLEOTIDE SEQUENCE [LARGE SCALE GENOMIC DNA]</scope>
    <source>
        <strain evidence="2 3">ATCC 14584</strain>
    </source>
</reference>
<name>A0A5P2BW38_STRVZ</name>
<protein>
    <submittedName>
        <fullName evidence="2">Uncharacterized protein</fullName>
    </submittedName>
</protein>
<evidence type="ECO:0000313" key="2">
    <source>
        <dbReference type="EMBL" id="QES34170.1"/>
    </source>
</evidence>